<evidence type="ECO:0000313" key="3">
    <source>
        <dbReference type="Proteomes" id="UP000053259"/>
    </source>
</evidence>
<dbReference type="EMBL" id="KN847530">
    <property type="protein sequence ID" value="KIW08924.1"/>
    <property type="molecule type" value="Genomic_DNA"/>
</dbReference>
<evidence type="ECO:0000313" key="2">
    <source>
        <dbReference type="EMBL" id="KIW08924.1"/>
    </source>
</evidence>
<gene>
    <name evidence="2" type="ORF">PV09_00841</name>
</gene>
<dbReference type="Proteomes" id="UP000053259">
    <property type="component" value="Unassembled WGS sequence"/>
</dbReference>
<feature type="region of interest" description="Disordered" evidence="1">
    <location>
        <begin position="1"/>
        <end position="25"/>
    </location>
</feature>
<dbReference type="RefSeq" id="XP_016218793.1">
    <property type="nucleotide sequence ID" value="XM_016353640.1"/>
</dbReference>
<sequence length="516" mass="58481">MDLPDRPSLRRAGSGEGSTTSIDSHPSRNLLFGEIDSSASFVSGRSRSNSSVCNLVLSSNQAFLRFWHSEDCREAFLKRCDRPTLREARLVCHDFAAKTAPFLFKELSVHFKPTSFTKTRRMIALKKIGHHALKFTFRMPHSSETFLPPLLDPVTGEQHSFTYVPQIERPSTPTDGSRVAKYGSEEITNMLISQYPPLFHAATNIPAFIRALSYMRNIRHIVISCPGQEEPQLHRRSVVDYALISLRIAIERASLDDFEALTLESIHPAALFYLQPIHGIGSTPSSQRRWSQVEQLSVHMTSFPFDDPDRTEHLRILHAYLRAFSQNLTSLHFSWVGKQSGPSPLTLDKEPVLLQSTTDGQPAALPKALRFPKLRYMVLNNAVMDSSQVASFISRHKKRLVEFNFEEVTLRSGDWDHALKPLRKSRYAAKPLSSVAQEAQYMPESMDVPCVWSPIEAEPEPRIMETLEPQYQFAAPSQRGGFSVSKWLAIRPGKRLQKKEPSTASSHLRKALFSWR</sequence>
<evidence type="ECO:0000256" key="1">
    <source>
        <dbReference type="SAM" id="MobiDB-lite"/>
    </source>
</evidence>
<dbReference type="VEuPathDB" id="FungiDB:PV09_00841"/>
<name>A0A0D2BC35_9PEZI</name>
<protein>
    <submittedName>
        <fullName evidence="2">Uncharacterized protein</fullName>
    </submittedName>
</protein>
<dbReference type="AlphaFoldDB" id="A0A0D2BC35"/>
<reference evidence="2 3" key="1">
    <citation type="submission" date="2015-01" db="EMBL/GenBank/DDBJ databases">
        <title>The Genome Sequence of Ochroconis gallopava CBS43764.</title>
        <authorList>
            <consortium name="The Broad Institute Genomics Platform"/>
            <person name="Cuomo C."/>
            <person name="de Hoog S."/>
            <person name="Gorbushina A."/>
            <person name="Stielow B."/>
            <person name="Teixiera M."/>
            <person name="Abouelleil A."/>
            <person name="Chapman S.B."/>
            <person name="Priest M."/>
            <person name="Young S.K."/>
            <person name="Wortman J."/>
            <person name="Nusbaum C."/>
            <person name="Birren B."/>
        </authorList>
    </citation>
    <scope>NUCLEOTIDE SEQUENCE [LARGE SCALE GENOMIC DNA]</scope>
    <source>
        <strain evidence="2 3">CBS 43764</strain>
    </source>
</reference>
<organism evidence="2 3">
    <name type="scientific">Verruconis gallopava</name>
    <dbReference type="NCBI Taxonomy" id="253628"/>
    <lineage>
        <taxon>Eukaryota</taxon>
        <taxon>Fungi</taxon>
        <taxon>Dikarya</taxon>
        <taxon>Ascomycota</taxon>
        <taxon>Pezizomycotina</taxon>
        <taxon>Dothideomycetes</taxon>
        <taxon>Pleosporomycetidae</taxon>
        <taxon>Venturiales</taxon>
        <taxon>Sympoventuriaceae</taxon>
        <taxon>Verruconis</taxon>
    </lineage>
</organism>
<dbReference type="STRING" id="253628.A0A0D2BC35"/>
<proteinExistence type="predicted"/>
<keyword evidence="3" id="KW-1185">Reference proteome</keyword>
<dbReference type="InParanoid" id="A0A0D2BC35"/>
<dbReference type="HOGENOM" id="CLU_009555_1_0_1"/>
<dbReference type="GeneID" id="27308814"/>
<dbReference type="OrthoDB" id="5327538at2759"/>
<accession>A0A0D2BC35</accession>